<feature type="signal peptide" evidence="2">
    <location>
        <begin position="1"/>
        <end position="25"/>
    </location>
</feature>
<feature type="chain" id="PRO_5008892088" evidence="2">
    <location>
        <begin position="26"/>
        <end position="102"/>
    </location>
</feature>
<dbReference type="Pfam" id="PF11776">
    <property type="entry name" value="RcnB"/>
    <property type="match status" value="1"/>
</dbReference>
<protein>
    <submittedName>
        <fullName evidence="3">Lipoprotein</fullName>
    </submittedName>
</protein>
<keyword evidence="2" id="KW-0732">Signal</keyword>
<reference evidence="3 4" key="1">
    <citation type="submission" date="2015-07" db="EMBL/GenBank/DDBJ databases">
        <title>Draft genome sequence of a diazotrophic, plant growth-promoting rhizobacterium of the Pseudomonas syringae complex.</title>
        <authorList>
            <person name="Patten C.L."/>
            <person name="Jeong H."/>
        </authorList>
    </citation>
    <scope>NUCLEOTIDE SEQUENCE [LARGE SCALE GENOMIC DNA]</scope>
    <source>
        <strain evidence="3 4">GR12-2</strain>
    </source>
</reference>
<accession>A0A1C7Z3P3</accession>
<name>A0A1C7Z3P3_PSESX</name>
<feature type="region of interest" description="Disordered" evidence="1">
    <location>
        <begin position="26"/>
        <end position="48"/>
    </location>
</feature>
<comment type="caution">
    <text evidence="3">The sequence shown here is derived from an EMBL/GenBank/DDBJ whole genome shotgun (WGS) entry which is preliminary data.</text>
</comment>
<dbReference type="RefSeq" id="WP_065834300.1">
    <property type="nucleotide sequence ID" value="NZ_LGSI01000050.1"/>
</dbReference>
<organism evidence="3 4">
    <name type="scientific">Pseudomonas syringae</name>
    <dbReference type="NCBI Taxonomy" id="317"/>
    <lineage>
        <taxon>Bacteria</taxon>
        <taxon>Pseudomonadati</taxon>
        <taxon>Pseudomonadota</taxon>
        <taxon>Gammaproteobacteria</taxon>
        <taxon>Pseudomonadales</taxon>
        <taxon>Pseudomonadaceae</taxon>
        <taxon>Pseudomonas</taxon>
    </lineage>
</organism>
<sequence>MNSKSLIACLAILGCVSVTNVAVQAQEKPEPKVEQSKENIRDLELGSRAPAKFQRPEAGMKDWSKHGLKAPSKEAQWVKINDKYVMVQITNGQITEIVPIRK</sequence>
<gene>
    <name evidence="3" type="ORF">AFK24_16985</name>
</gene>
<dbReference type="Gene3D" id="3.10.450.160">
    <property type="entry name" value="inner membrane protein cigr"/>
    <property type="match status" value="1"/>
</dbReference>
<proteinExistence type="predicted"/>
<dbReference type="OrthoDB" id="7021427at2"/>
<dbReference type="PROSITE" id="PS51257">
    <property type="entry name" value="PROKAR_LIPOPROTEIN"/>
    <property type="match status" value="1"/>
</dbReference>
<dbReference type="AlphaFoldDB" id="A0A1C7Z3P3"/>
<dbReference type="EMBL" id="LGSI01000050">
    <property type="protein sequence ID" value="OCR24019.1"/>
    <property type="molecule type" value="Genomic_DNA"/>
</dbReference>
<keyword evidence="3" id="KW-0449">Lipoprotein</keyword>
<dbReference type="InterPro" id="IPR024572">
    <property type="entry name" value="RcnB"/>
</dbReference>
<evidence type="ECO:0000313" key="4">
    <source>
        <dbReference type="Proteomes" id="UP000093104"/>
    </source>
</evidence>
<evidence type="ECO:0000256" key="1">
    <source>
        <dbReference type="SAM" id="MobiDB-lite"/>
    </source>
</evidence>
<evidence type="ECO:0000313" key="3">
    <source>
        <dbReference type="EMBL" id="OCR24019.1"/>
    </source>
</evidence>
<feature type="compositionally biased region" description="Basic and acidic residues" evidence="1">
    <location>
        <begin position="27"/>
        <end position="45"/>
    </location>
</feature>
<dbReference type="Proteomes" id="UP000093104">
    <property type="component" value="Unassembled WGS sequence"/>
</dbReference>
<evidence type="ECO:0000256" key="2">
    <source>
        <dbReference type="SAM" id="SignalP"/>
    </source>
</evidence>
<dbReference type="PATRIC" id="fig|317.243.peg.5184"/>